<dbReference type="Pfam" id="PF00300">
    <property type="entry name" value="His_Phos_1"/>
    <property type="match status" value="1"/>
</dbReference>
<dbReference type="CDD" id="cd07067">
    <property type="entry name" value="HP_PGM_like"/>
    <property type="match status" value="1"/>
</dbReference>
<reference evidence="5 6" key="1">
    <citation type="submission" date="2018-08" db="EMBL/GenBank/DDBJ databases">
        <title>Aeromicrobium sp. M2KJ-4, whole genome shotgun sequence.</title>
        <authorList>
            <person name="Tuo L."/>
        </authorList>
    </citation>
    <scope>NUCLEOTIDE SEQUENCE [LARGE SCALE GENOMIC DNA]</scope>
    <source>
        <strain evidence="5 6">M2KJ-4</strain>
    </source>
</reference>
<feature type="active site" description="Proton donor/acceptor" evidence="2">
    <location>
        <position position="239"/>
    </location>
</feature>
<dbReference type="InterPro" id="IPR002156">
    <property type="entry name" value="RNaseH_domain"/>
</dbReference>
<protein>
    <submittedName>
        <fullName evidence="5">Bifunctional RNase H/acid phosphatase</fullName>
    </submittedName>
</protein>
<feature type="binding site" evidence="3">
    <location>
        <position position="215"/>
    </location>
    <ligand>
        <name>substrate</name>
    </ligand>
</feature>
<evidence type="ECO:0000256" key="3">
    <source>
        <dbReference type="PIRSR" id="PIRSR613078-2"/>
    </source>
</evidence>
<organism evidence="5 6">
    <name type="scientific">Aeromicrobium endophyticum</name>
    <dbReference type="NCBI Taxonomy" id="2292704"/>
    <lineage>
        <taxon>Bacteria</taxon>
        <taxon>Bacillati</taxon>
        <taxon>Actinomycetota</taxon>
        <taxon>Actinomycetes</taxon>
        <taxon>Propionibacteriales</taxon>
        <taxon>Nocardioidaceae</taxon>
        <taxon>Aeromicrobium</taxon>
    </lineage>
</organism>
<comment type="caution">
    <text evidence="5">The sequence shown here is derived from an EMBL/GenBank/DDBJ whole genome shotgun (WGS) entry which is preliminary data.</text>
</comment>
<dbReference type="CDD" id="cd09279">
    <property type="entry name" value="RNase_HI_like"/>
    <property type="match status" value="1"/>
</dbReference>
<dbReference type="SMART" id="SM00855">
    <property type="entry name" value="PGAM"/>
    <property type="match status" value="1"/>
</dbReference>
<sequence length="355" mass="37423">MTSRVIVEADGGSRGNPGPAAYGALVRDADTGRVIAERGETIGVATNNVAEYGGLIAGLELYAEHTPDAELEVRMDSKLVIEQMAGRWKVKHPSMVPLAQKARSLAPAGTTWTWVPRAENGAADALVNAALDGRAAPAPAKAPATGWGGASGAATTLVMLRHGVTAATERKAFSGSGGDNDYELTETGRDQARRAAAWLAERTSIDAIVASPMLRTRETAAAAAEALGLPVEIDEGLIETAFGDWDGHTFAEIQERWGDELTAWLADSSIAPPGGESMDAVFERVAEARDRLLTAYAGRTVLVVSHVTPIKMLVRLALDAPMSVIYKMELSPASITTAAWWPDGPASLRSFNIVP</sequence>
<dbReference type="SUPFAM" id="SSF53098">
    <property type="entry name" value="Ribonuclease H-like"/>
    <property type="match status" value="1"/>
</dbReference>
<name>A0A371P3L5_9ACTN</name>
<dbReference type="PIRSF" id="PIRSF036922">
    <property type="entry name" value="RNaseH_PGAM"/>
    <property type="match status" value="1"/>
</dbReference>
<dbReference type="GO" id="GO:0003676">
    <property type="term" value="F:nucleic acid binding"/>
    <property type="evidence" value="ECO:0007669"/>
    <property type="project" value="InterPro"/>
</dbReference>
<dbReference type="InterPro" id="IPR050275">
    <property type="entry name" value="PGM_Phosphatase"/>
</dbReference>
<evidence type="ECO:0000313" key="5">
    <source>
        <dbReference type="EMBL" id="REK70534.1"/>
    </source>
</evidence>
<dbReference type="RefSeq" id="WP_119705124.1">
    <property type="nucleotide sequence ID" value="NZ_JBHSOI010000002.1"/>
</dbReference>
<accession>A0A371P3L5</accession>
<dbReference type="AlphaFoldDB" id="A0A371P3L5"/>
<dbReference type="InterPro" id="IPR036397">
    <property type="entry name" value="RNaseH_sf"/>
</dbReference>
<feature type="active site" description="Proton donor/acceptor; for phosphatase activity" evidence="1">
    <location>
        <position position="239"/>
    </location>
</feature>
<dbReference type="Pfam" id="PF13456">
    <property type="entry name" value="RVT_3"/>
    <property type="match status" value="1"/>
</dbReference>
<dbReference type="Proteomes" id="UP000265581">
    <property type="component" value="Unassembled WGS sequence"/>
</dbReference>
<dbReference type="InterPro" id="IPR013078">
    <property type="entry name" value="His_Pase_superF_clade-1"/>
</dbReference>
<gene>
    <name evidence="5" type="ORF">DX116_15515</name>
</gene>
<dbReference type="EMBL" id="QUBR01000002">
    <property type="protein sequence ID" value="REK70534.1"/>
    <property type="molecule type" value="Genomic_DNA"/>
</dbReference>
<dbReference type="Gene3D" id="3.30.420.10">
    <property type="entry name" value="Ribonuclease H-like superfamily/Ribonuclease H"/>
    <property type="match status" value="1"/>
</dbReference>
<proteinExistence type="predicted"/>
<dbReference type="GO" id="GO:0005737">
    <property type="term" value="C:cytoplasm"/>
    <property type="evidence" value="ECO:0007669"/>
    <property type="project" value="TreeGrafter"/>
</dbReference>
<feature type="active site" description="Tele-phosphohistidine intermediate" evidence="1">
    <location>
        <position position="162"/>
    </location>
</feature>
<dbReference type="OrthoDB" id="5296884at2"/>
<evidence type="ECO:0000259" key="4">
    <source>
        <dbReference type="PROSITE" id="PS50879"/>
    </source>
</evidence>
<dbReference type="PANTHER" id="PTHR48100">
    <property type="entry name" value="BROAD-SPECIFICITY PHOSPHATASE YOR283W-RELATED"/>
    <property type="match status" value="1"/>
</dbReference>
<dbReference type="InterPro" id="IPR014636">
    <property type="entry name" value="RNaseH/PGlycerate_mutase"/>
</dbReference>
<evidence type="ECO:0000256" key="2">
    <source>
        <dbReference type="PIRSR" id="PIRSR613078-1"/>
    </source>
</evidence>
<dbReference type="InterPro" id="IPR029033">
    <property type="entry name" value="His_PPase_superfam"/>
</dbReference>
<dbReference type="InterPro" id="IPR012337">
    <property type="entry name" value="RNaseH-like_sf"/>
</dbReference>
<evidence type="ECO:0000256" key="1">
    <source>
        <dbReference type="PIRSR" id="PIRSR036922-1"/>
    </source>
</evidence>
<feature type="domain" description="RNase H type-1" evidence="4">
    <location>
        <begin position="1"/>
        <end position="132"/>
    </location>
</feature>
<dbReference type="PANTHER" id="PTHR48100:SF62">
    <property type="entry name" value="GLUCOSYL-3-PHOSPHOGLYCERATE PHOSPHATASE"/>
    <property type="match status" value="1"/>
</dbReference>
<dbReference type="SUPFAM" id="SSF53254">
    <property type="entry name" value="Phosphoglycerate mutase-like"/>
    <property type="match status" value="1"/>
</dbReference>
<dbReference type="PROSITE" id="PS50879">
    <property type="entry name" value="RNASE_H_1"/>
    <property type="match status" value="1"/>
</dbReference>
<evidence type="ECO:0000313" key="6">
    <source>
        <dbReference type="Proteomes" id="UP000265581"/>
    </source>
</evidence>
<dbReference type="GO" id="GO:0016791">
    <property type="term" value="F:phosphatase activity"/>
    <property type="evidence" value="ECO:0007669"/>
    <property type="project" value="TreeGrafter"/>
</dbReference>
<keyword evidence="6" id="KW-1185">Reference proteome</keyword>
<dbReference type="GO" id="GO:0004523">
    <property type="term" value="F:RNA-DNA hybrid ribonuclease activity"/>
    <property type="evidence" value="ECO:0007669"/>
    <property type="project" value="InterPro"/>
</dbReference>
<dbReference type="Gene3D" id="3.40.50.1240">
    <property type="entry name" value="Phosphoglycerate mutase-like"/>
    <property type="match status" value="1"/>
</dbReference>